<evidence type="ECO:0000313" key="10">
    <source>
        <dbReference type="Proteomes" id="UP000036938"/>
    </source>
</evidence>
<dbReference type="EMBL" id="AQQZ01000004">
    <property type="protein sequence ID" value="KNG93860.1"/>
    <property type="molecule type" value="Genomic_DNA"/>
</dbReference>
<dbReference type="PANTHER" id="PTHR30269">
    <property type="entry name" value="TRANSMEMBRANE PROTEIN YFCA"/>
    <property type="match status" value="1"/>
</dbReference>
<accession>A0A0L1JQ14</accession>
<reference evidence="9 10" key="1">
    <citation type="journal article" date="2015" name="Int. J. Syst. Evol. Microbiol.">
        <title>Aestuariivita atlantica sp. nov., isolated from deep sea sediment of the Atlantic Ocean.</title>
        <authorList>
            <person name="Li G."/>
            <person name="Lai Q."/>
            <person name="Du Y."/>
            <person name="Liu X."/>
            <person name="Sun F."/>
            <person name="Shao Z."/>
        </authorList>
    </citation>
    <scope>NUCLEOTIDE SEQUENCE [LARGE SCALE GENOMIC DNA]</scope>
    <source>
        <strain evidence="9 10">22II-S11-z3</strain>
    </source>
</reference>
<proteinExistence type="inferred from homology"/>
<evidence type="ECO:0000256" key="8">
    <source>
        <dbReference type="RuleBase" id="RU363041"/>
    </source>
</evidence>
<evidence type="ECO:0000256" key="2">
    <source>
        <dbReference type="ARBA" id="ARBA00009142"/>
    </source>
</evidence>
<comment type="subcellular location">
    <subcellularLocation>
        <location evidence="1 8">Cell membrane</location>
        <topology evidence="1 8">Multi-pass membrane protein</topology>
    </subcellularLocation>
</comment>
<dbReference type="PANTHER" id="PTHR30269:SF37">
    <property type="entry name" value="MEMBRANE TRANSPORTER PROTEIN"/>
    <property type="match status" value="1"/>
</dbReference>
<feature type="transmembrane region" description="Helical" evidence="8">
    <location>
        <begin position="80"/>
        <end position="98"/>
    </location>
</feature>
<evidence type="ECO:0000256" key="7">
    <source>
        <dbReference type="ARBA" id="ARBA00023136"/>
    </source>
</evidence>
<keyword evidence="4 8" id="KW-1003">Cell membrane</keyword>
<organism evidence="9 10">
    <name type="scientific">Pseudaestuariivita atlantica</name>
    <dbReference type="NCBI Taxonomy" id="1317121"/>
    <lineage>
        <taxon>Bacteria</taxon>
        <taxon>Pseudomonadati</taxon>
        <taxon>Pseudomonadota</taxon>
        <taxon>Alphaproteobacteria</taxon>
        <taxon>Rhodobacterales</taxon>
        <taxon>Paracoccaceae</taxon>
        <taxon>Pseudaestuariivita</taxon>
    </lineage>
</organism>
<dbReference type="Pfam" id="PF01925">
    <property type="entry name" value="TauE"/>
    <property type="match status" value="1"/>
</dbReference>
<keyword evidence="3" id="KW-0813">Transport</keyword>
<dbReference type="InterPro" id="IPR052017">
    <property type="entry name" value="TSUP"/>
</dbReference>
<evidence type="ECO:0000256" key="4">
    <source>
        <dbReference type="ARBA" id="ARBA00022475"/>
    </source>
</evidence>
<name>A0A0L1JQ14_9RHOB</name>
<evidence type="ECO:0000256" key="5">
    <source>
        <dbReference type="ARBA" id="ARBA00022692"/>
    </source>
</evidence>
<feature type="transmembrane region" description="Helical" evidence="8">
    <location>
        <begin position="206"/>
        <end position="223"/>
    </location>
</feature>
<feature type="transmembrane region" description="Helical" evidence="8">
    <location>
        <begin position="35"/>
        <end position="60"/>
    </location>
</feature>
<feature type="transmembrane region" description="Helical" evidence="8">
    <location>
        <begin position="230"/>
        <end position="248"/>
    </location>
</feature>
<dbReference type="Proteomes" id="UP000036938">
    <property type="component" value="Unassembled WGS sequence"/>
</dbReference>
<keyword evidence="5 8" id="KW-0812">Transmembrane</keyword>
<dbReference type="GO" id="GO:0005886">
    <property type="term" value="C:plasma membrane"/>
    <property type="evidence" value="ECO:0007669"/>
    <property type="project" value="UniProtKB-SubCell"/>
</dbReference>
<dbReference type="STRING" id="1317121.ATO11_11910"/>
<comment type="caution">
    <text evidence="9">The sequence shown here is derived from an EMBL/GenBank/DDBJ whole genome shotgun (WGS) entry which is preliminary data.</text>
</comment>
<dbReference type="AlphaFoldDB" id="A0A0L1JQ14"/>
<dbReference type="RefSeq" id="WP_050531066.1">
    <property type="nucleotide sequence ID" value="NZ_AQQZ01000004.1"/>
</dbReference>
<keyword evidence="6 8" id="KW-1133">Transmembrane helix</keyword>
<gene>
    <name evidence="9" type="ORF">ATO11_11910</name>
</gene>
<evidence type="ECO:0000256" key="1">
    <source>
        <dbReference type="ARBA" id="ARBA00004651"/>
    </source>
</evidence>
<evidence type="ECO:0000313" key="9">
    <source>
        <dbReference type="EMBL" id="KNG93860.1"/>
    </source>
</evidence>
<comment type="similarity">
    <text evidence="2 8">Belongs to the 4-toluene sulfonate uptake permease (TSUP) (TC 2.A.102) family.</text>
</comment>
<sequence>MAELWPLIALSPADFAALVAIVLAAGIVRGFTGFALSAFALAIGVLILPPVQLIPVLWWLEIAASILMLRGGLREADNRVALILVAGSFLGMIVGLGLTTTLDPNLSRQVALVILIALAALQLGRVRMAFLGTTTGTVATGLIAGLVTGLAGVGGMVVALYVLARQADPRQMRATLVVFLFLGSSASLLVHLWYGTMNAQSTLRGLALVLPCMAGVLIGQALFTPRLQPYYRPVCLWLLIGLGALALARSLA</sequence>
<feature type="transmembrane region" description="Helical" evidence="8">
    <location>
        <begin position="142"/>
        <end position="164"/>
    </location>
</feature>
<feature type="transmembrane region" description="Helical" evidence="8">
    <location>
        <begin position="6"/>
        <end position="28"/>
    </location>
</feature>
<protein>
    <recommendedName>
        <fullName evidence="8">Probable membrane transporter protein</fullName>
    </recommendedName>
</protein>
<dbReference type="OrthoDB" id="7345770at2"/>
<feature type="transmembrane region" description="Helical" evidence="8">
    <location>
        <begin position="110"/>
        <end position="130"/>
    </location>
</feature>
<feature type="transmembrane region" description="Helical" evidence="8">
    <location>
        <begin position="176"/>
        <end position="194"/>
    </location>
</feature>
<dbReference type="InterPro" id="IPR002781">
    <property type="entry name" value="TM_pro_TauE-like"/>
</dbReference>
<keyword evidence="10" id="KW-1185">Reference proteome</keyword>
<evidence type="ECO:0000256" key="6">
    <source>
        <dbReference type="ARBA" id="ARBA00022989"/>
    </source>
</evidence>
<keyword evidence="7 8" id="KW-0472">Membrane</keyword>
<evidence type="ECO:0000256" key="3">
    <source>
        <dbReference type="ARBA" id="ARBA00022448"/>
    </source>
</evidence>